<dbReference type="GO" id="GO:0003777">
    <property type="term" value="F:microtubule motor activity"/>
    <property type="evidence" value="ECO:0007669"/>
    <property type="project" value="InterPro"/>
</dbReference>
<dbReference type="GO" id="GO:0007018">
    <property type="term" value="P:microtubule-based movement"/>
    <property type="evidence" value="ECO:0007669"/>
    <property type="project" value="InterPro"/>
</dbReference>
<protein>
    <recommendedName>
        <fullName evidence="6">Kinesin-like protein</fullName>
    </recommendedName>
</protein>
<organism evidence="10 11">
    <name type="scientific">Tritrichomonas foetus</name>
    <dbReference type="NCBI Taxonomy" id="1144522"/>
    <lineage>
        <taxon>Eukaryota</taxon>
        <taxon>Metamonada</taxon>
        <taxon>Parabasalia</taxon>
        <taxon>Tritrichomonadida</taxon>
        <taxon>Tritrichomonadidae</taxon>
        <taxon>Tritrichomonas</taxon>
    </lineage>
</organism>
<keyword evidence="4 5" id="KW-0505">Motor protein</keyword>
<dbReference type="EMBL" id="MLAK01001315">
    <property type="protein sequence ID" value="OHS94485.1"/>
    <property type="molecule type" value="Genomic_DNA"/>
</dbReference>
<comment type="similarity">
    <text evidence="5 6">Belongs to the TRAFAC class myosin-kinesin ATPase superfamily. Kinesin family.</text>
</comment>
<evidence type="ECO:0000313" key="11">
    <source>
        <dbReference type="Proteomes" id="UP000179807"/>
    </source>
</evidence>
<dbReference type="RefSeq" id="XP_068347622.1">
    <property type="nucleotide sequence ID" value="XM_068495845.1"/>
</dbReference>
<dbReference type="PROSITE" id="PS50067">
    <property type="entry name" value="KINESIN_MOTOR_2"/>
    <property type="match status" value="1"/>
</dbReference>
<dbReference type="GO" id="GO:0005524">
    <property type="term" value="F:ATP binding"/>
    <property type="evidence" value="ECO:0007669"/>
    <property type="project" value="UniProtKB-UniRule"/>
</dbReference>
<evidence type="ECO:0000256" key="5">
    <source>
        <dbReference type="PROSITE-ProRule" id="PRU00283"/>
    </source>
</evidence>
<dbReference type="GO" id="GO:0008017">
    <property type="term" value="F:microtubule binding"/>
    <property type="evidence" value="ECO:0007669"/>
    <property type="project" value="InterPro"/>
</dbReference>
<dbReference type="InterPro" id="IPR019821">
    <property type="entry name" value="Kinesin_motor_CS"/>
</dbReference>
<dbReference type="PRINTS" id="PR00380">
    <property type="entry name" value="KINESINHEAVY"/>
</dbReference>
<evidence type="ECO:0000256" key="7">
    <source>
        <dbReference type="SAM" id="Coils"/>
    </source>
</evidence>
<feature type="region of interest" description="Disordered" evidence="8">
    <location>
        <begin position="49"/>
        <end position="71"/>
    </location>
</feature>
<keyword evidence="7" id="KW-0175">Coiled coil</keyword>
<evidence type="ECO:0000313" key="10">
    <source>
        <dbReference type="EMBL" id="OHS94485.1"/>
    </source>
</evidence>
<feature type="region of interest" description="Disordered" evidence="8">
    <location>
        <begin position="635"/>
        <end position="670"/>
    </location>
</feature>
<evidence type="ECO:0000256" key="3">
    <source>
        <dbReference type="ARBA" id="ARBA00022840"/>
    </source>
</evidence>
<dbReference type="Gene3D" id="3.40.850.10">
    <property type="entry name" value="Kinesin motor domain"/>
    <property type="match status" value="1"/>
</dbReference>
<dbReference type="InterPro" id="IPR027640">
    <property type="entry name" value="Kinesin-like_fam"/>
</dbReference>
<evidence type="ECO:0000256" key="1">
    <source>
        <dbReference type="ARBA" id="ARBA00022701"/>
    </source>
</evidence>
<keyword evidence="2 5" id="KW-0547">Nucleotide-binding</keyword>
<evidence type="ECO:0000256" key="6">
    <source>
        <dbReference type="RuleBase" id="RU000394"/>
    </source>
</evidence>
<dbReference type="Pfam" id="PF00225">
    <property type="entry name" value="Kinesin"/>
    <property type="match status" value="1"/>
</dbReference>
<dbReference type="OrthoDB" id="123929at2759"/>
<keyword evidence="1 6" id="KW-0493">Microtubule</keyword>
<proteinExistence type="inferred from homology"/>
<evidence type="ECO:0000256" key="2">
    <source>
        <dbReference type="ARBA" id="ARBA00022741"/>
    </source>
</evidence>
<gene>
    <name evidence="10" type="ORF">TRFO_11108</name>
</gene>
<dbReference type="InterPro" id="IPR036961">
    <property type="entry name" value="Kinesin_motor_dom_sf"/>
</dbReference>
<dbReference type="InterPro" id="IPR027417">
    <property type="entry name" value="P-loop_NTPase"/>
</dbReference>
<comment type="caution">
    <text evidence="10">The sequence shown here is derived from an EMBL/GenBank/DDBJ whole genome shotgun (WGS) entry which is preliminary data.</text>
</comment>
<dbReference type="Proteomes" id="UP000179807">
    <property type="component" value="Unassembled WGS sequence"/>
</dbReference>
<dbReference type="VEuPathDB" id="TrichDB:TRFO_11108"/>
<reference evidence="10" key="1">
    <citation type="submission" date="2016-10" db="EMBL/GenBank/DDBJ databases">
        <authorList>
            <person name="Benchimol M."/>
            <person name="Almeida L.G."/>
            <person name="Vasconcelos A.T."/>
            <person name="Perreira-Neves A."/>
            <person name="Rosa I.A."/>
            <person name="Tasca T."/>
            <person name="Bogo M.R."/>
            <person name="de Souza W."/>
        </authorList>
    </citation>
    <scope>NUCLEOTIDE SEQUENCE [LARGE SCALE GENOMIC DNA]</scope>
    <source>
        <strain evidence="10">K</strain>
    </source>
</reference>
<dbReference type="PROSITE" id="PS00411">
    <property type="entry name" value="KINESIN_MOTOR_1"/>
    <property type="match status" value="1"/>
</dbReference>
<keyword evidence="3 5" id="KW-0067">ATP-binding</keyword>
<feature type="coiled-coil region" evidence="7">
    <location>
        <begin position="530"/>
        <end position="606"/>
    </location>
</feature>
<dbReference type="GO" id="GO:0005871">
    <property type="term" value="C:kinesin complex"/>
    <property type="evidence" value="ECO:0007669"/>
    <property type="project" value="TreeGrafter"/>
</dbReference>
<evidence type="ECO:0000256" key="4">
    <source>
        <dbReference type="ARBA" id="ARBA00023175"/>
    </source>
</evidence>
<dbReference type="GO" id="GO:0005634">
    <property type="term" value="C:nucleus"/>
    <property type="evidence" value="ECO:0007669"/>
    <property type="project" value="TreeGrafter"/>
</dbReference>
<dbReference type="SMART" id="SM00129">
    <property type="entry name" value="KISc"/>
    <property type="match status" value="1"/>
</dbReference>
<dbReference type="GO" id="GO:0005874">
    <property type="term" value="C:microtubule"/>
    <property type="evidence" value="ECO:0007669"/>
    <property type="project" value="UniProtKB-KW"/>
</dbReference>
<evidence type="ECO:0000259" key="9">
    <source>
        <dbReference type="PROSITE" id="PS50067"/>
    </source>
</evidence>
<dbReference type="AlphaFoldDB" id="A0A1J4JAL8"/>
<feature type="binding site" evidence="5">
    <location>
        <begin position="198"/>
        <end position="205"/>
    </location>
    <ligand>
        <name>ATP</name>
        <dbReference type="ChEBI" id="CHEBI:30616"/>
    </ligand>
</feature>
<accession>A0A1J4JAL8</accession>
<dbReference type="GeneID" id="94830549"/>
<dbReference type="SUPFAM" id="SSF52540">
    <property type="entry name" value="P-loop containing nucleoside triphosphate hydrolases"/>
    <property type="match status" value="1"/>
</dbReference>
<dbReference type="PANTHER" id="PTHR24115:SF1008">
    <property type="entry name" value="KINESIN-LIKE PROTEIN SUBITO"/>
    <property type="match status" value="1"/>
</dbReference>
<name>A0A1J4JAL8_9EUKA</name>
<sequence>MKFSHKLTMSISNRKLTLNDSILKNFSITYRKKIIRTFKGIFLDLQMNSPRRHHGSKSPGMSRENDPSNLSQPIIQVGRKARTPNSIPRLANHQRCSSSTNLVAPKESLKSQDEKIQVYLRMRPPLANERTYDYVIENDTITLKPRGPNVSALCVDKAFSFKQVMDAGTTQEEVFETAALPLLPDFLEGDDVLIFCYGSTNAGKTFTVSGTPQNPGLLRRSLDYIVSQLDNEDKKGPQLYASFVEIYNERIYDLLNINKNSESLKIGVNNEGETEIKGAVEIPINNIDEVASVVQKAESGRHRGFTELNCDSSRSHTIFQLKLRRKKAHSRFYIVDLAGSERLSSISSTKGSFKEACNINKSMLVLGKCIRYLKEQGMSPAKWKQIPYRESKLTHLFKNFFEPTLRPSKAAMVINVSPAIIQIDDTVFAMQFAASASLCQIKHVERQEISESDDFEEEEDLIMESPQPKETMEDIEQRVEQKLRKEMEEYLEKVETNFRKHFEKVNSISQHILNSRTSCRTQPAPNKSQIFLDKDKLDELQNRLNQLLKKNAKYEEENENLDTQITENKEKLHDIEAVNQEISLKNEEMKNTISEIEVKNDEIRQSILYETQSSESKNLPLYPITNVITLPPKIEFNDEESSDKETVTHTSVPSMNEYHPVRRVAIPPPK</sequence>
<dbReference type="GO" id="GO:0016887">
    <property type="term" value="F:ATP hydrolysis activity"/>
    <property type="evidence" value="ECO:0007669"/>
    <property type="project" value="TreeGrafter"/>
</dbReference>
<dbReference type="PANTHER" id="PTHR24115">
    <property type="entry name" value="KINESIN-RELATED"/>
    <property type="match status" value="1"/>
</dbReference>
<dbReference type="InterPro" id="IPR001752">
    <property type="entry name" value="Kinesin_motor_dom"/>
</dbReference>
<keyword evidence="11" id="KW-1185">Reference proteome</keyword>
<evidence type="ECO:0000256" key="8">
    <source>
        <dbReference type="SAM" id="MobiDB-lite"/>
    </source>
</evidence>
<feature type="domain" description="Kinesin motor" evidence="9">
    <location>
        <begin position="115"/>
        <end position="439"/>
    </location>
</feature>